<evidence type="ECO:0000256" key="1">
    <source>
        <dbReference type="SAM" id="MobiDB-lite"/>
    </source>
</evidence>
<accession>A0A286R9S1</accession>
<dbReference type="EMBL" id="CP018477">
    <property type="protein sequence ID" value="ASV72701.1"/>
    <property type="molecule type" value="Genomic_DNA"/>
</dbReference>
<gene>
    <name evidence="2" type="ORF">THTE_0099</name>
</gene>
<protein>
    <submittedName>
        <fullName evidence="2">Uncharacterized protein</fullName>
    </submittedName>
</protein>
<evidence type="ECO:0000313" key="2">
    <source>
        <dbReference type="EMBL" id="ASV72701.1"/>
    </source>
</evidence>
<reference evidence="2 3" key="1">
    <citation type="journal article" name="Front. Microbiol.">
        <title>Sugar Metabolism of the First Thermophilic Planctomycete Thermogutta terrifontis: Comparative Genomic and Transcriptomic Approaches.</title>
        <authorList>
            <person name="Elcheninov A.G."/>
            <person name="Menzel P."/>
            <person name="Gudbergsdottir S.R."/>
            <person name="Slesarev A.I."/>
            <person name="Kadnikov V.V."/>
            <person name="Krogh A."/>
            <person name="Bonch-Osmolovskaya E.A."/>
            <person name="Peng X."/>
            <person name="Kublanov I.V."/>
        </authorList>
    </citation>
    <scope>NUCLEOTIDE SEQUENCE [LARGE SCALE GENOMIC DNA]</scope>
    <source>
        <strain evidence="2 3">R1</strain>
    </source>
</reference>
<keyword evidence="3" id="KW-1185">Reference proteome</keyword>
<sequence length="47" mass="5030">MKFPQIVGGTCLSGPLSRLDHPSLLVGHDKRAPPKKVRRDPPVGSAI</sequence>
<dbReference type="AlphaFoldDB" id="A0A286R9S1"/>
<dbReference type="KEGG" id="ttf:THTE_0099"/>
<proteinExistence type="predicted"/>
<feature type="region of interest" description="Disordered" evidence="1">
    <location>
        <begin position="1"/>
        <end position="47"/>
    </location>
</feature>
<organism evidence="2 3">
    <name type="scientific">Thermogutta terrifontis</name>
    <dbReference type="NCBI Taxonomy" id="1331910"/>
    <lineage>
        <taxon>Bacteria</taxon>
        <taxon>Pseudomonadati</taxon>
        <taxon>Planctomycetota</taxon>
        <taxon>Planctomycetia</taxon>
        <taxon>Pirellulales</taxon>
        <taxon>Thermoguttaceae</taxon>
        <taxon>Thermogutta</taxon>
    </lineage>
</organism>
<name>A0A286R9S1_9BACT</name>
<evidence type="ECO:0000313" key="3">
    <source>
        <dbReference type="Proteomes" id="UP000215086"/>
    </source>
</evidence>
<dbReference type="Proteomes" id="UP000215086">
    <property type="component" value="Chromosome"/>
</dbReference>